<evidence type="ECO:0000256" key="4">
    <source>
        <dbReference type="ARBA" id="ARBA00022692"/>
    </source>
</evidence>
<feature type="transmembrane region" description="Helical" evidence="14">
    <location>
        <begin position="1020"/>
        <end position="1038"/>
    </location>
</feature>
<evidence type="ECO:0000256" key="7">
    <source>
        <dbReference type="ARBA" id="ARBA00023180"/>
    </source>
</evidence>
<dbReference type="GO" id="GO:0005385">
    <property type="term" value="F:zinc ion transmembrane transporter activity"/>
    <property type="evidence" value="ECO:0007669"/>
    <property type="project" value="TreeGrafter"/>
</dbReference>
<evidence type="ECO:0000256" key="6">
    <source>
        <dbReference type="ARBA" id="ARBA00023136"/>
    </source>
</evidence>
<dbReference type="GO" id="GO:0140410">
    <property type="term" value="F:monoatomic cation:bicarbonate symporter activity"/>
    <property type="evidence" value="ECO:0007669"/>
    <property type="project" value="TreeGrafter"/>
</dbReference>
<feature type="compositionally biased region" description="Basic residues" evidence="13">
    <location>
        <begin position="476"/>
        <end position="498"/>
    </location>
</feature>
<keyword evidence="7" id="KW-0325">Glycoprotein</keyword>
<evidence type="ECO:0000256" key="11">
    <source>
        <dbReference type="ARBA" id="ARBA00042779"/>
    </source>
</evidence>
<dbReference type="Pfam" id="PF02535">
    <property type="entry name" value="Zip"/>
    <property type="match status" value="1"/>
</dbReference>
<comment type="subcellular location">
    <subcellularLocation>
        <location evidence="1">Cell membrane</location>
        <topology evidence="1">Multi-pass membrane protein</topology>
    </subcellularLocation>
</comment>
<evidence type="ECO:0000313" key="15">
    <source>
        <dbReference type="EMBL" id="KAF4076643.1"/>
    </source>
</evidence>
<keyword evidence="4 14" id="KW-0812">Transmembrane</keyword>
<reference evidence="15 16" key="1">
    <citation type="submission" date="2020-02" db="EMBL/GenBank/DDBJ databases">
        <title>A chromosome-scale genome assembly of the black bullhead catfish (Ameiurus melas).</title>
        <authorList>
            <person name="Wen M."/>
            <person name="Zham M."/>
            <person name="Cabau C."/>
            <person name="Klopp C."/>
            <person name="Donnadieu C."/>
            <person name="Roques C."/>
            <person name="Bouchez O."/>
            <person name="Lampietro C."/>
            <person name="Jouanno E."/>
            <person name="Herpin A."/>
            <person name="Louis A."/>
            <person name="Berthelot C."/>
            <person name="Parey E."/>
            <person name="Roest-Crollius H."/>
            <person name="Braasch I."/>
            <person name="Postlethwait J."/>
            <person name="Robinson-Rechavi M."/>
            <person name="Echchiki A."/>
            <person name="Begum T."/>
            <person name="Montfort J."/>
            <person name="Schartl M."/>
            <person name="Bobe J."/>
            <person name="Guiguen Y."/>
        </authorList>
    </citation>
    <scope>NUCLEOTIDE SEQUENCE [LARGE SCALE GENOMIC DNA]</scope>
    <source>
        <strain evidence="15">M_S1</strain>
        <tissue evidence="15">Blood</tissue>
    </source>
</reference>
<feature type="transmembrane region" description="Helical" evidence="14">
    <location>
        <begin position="1059"/>
        <end position="1080"/>
    </location>
</feature>
<evidence type="ECO:0000313" key="16">
    <source>
        <dbReference type="Proteomes" id="UP000593565"/>
    </source>
</evidence>
<evidence type="ECO:0000256" key="10">
    <source>
        <dbReference type="ARBA" id="ARBA00041704"/>
    </source>
</evidence>
<feature type="region of interest" description="Disordered" evidence="13">
    <location>
        <begin position="476"/>
        <end position="535"/>
    </location>
</feature>
<keyword evidence="3" id="KW-1003">Cell membrane</keyword>
<dbReference type="Pfam" id="PF10498">
    <property type="entry name" value="IFT57"/>
    <property type="match status" value="1"/>
</dbReference>
<proteinExistence type="inferred from homology"/>
<evidence type="ECO:0000256" key="1">
    <source>
        <dbReference type="ARBA" id="ARBA00004651"/>
    </source>
</evidence>
<dbReference type="InterPro" id="IPR050799">
    <property type="entry name" value="ZIP_Transporter"/>
</dbReference>
<evidence type="ECO:0000256" key="8">
    <source>
        <dbReference type="ARBA" id="ARBA00034634"/>
    </source>
</evidence>
<gene>
    <name evidence="15" type="ORF">AMELA_G00217440</name>
</gene>
<dbReference type="Proteomes" id="UP000593565">
    <property type="component" value="Unassembled WGS sequence"/>
</dbReference>
<feature type="coiled-coil region" evidence="12">
    <location>
        <begin position="165"/>
        <end position="195"/>
    </location>
</feature>
<feature type="transmembrane region" description="Helical" evidence="14">
    <location>
        <begin position="693"/>
        <end position="717"/>
    </location>
</feature>
<dbReference type="InterPro" id="IPR019530">
    <property type="entry name" value="Intra-flagellar_transport_57"/>
</dbReference>
<feature type="transmembrane region" description="Helical" evidence="14">
    <location>
        <begin position="724"/>
        <end position="746"/>
    </location>
</feature>
<feature type="compositionally biased region" description="Basic and acidic residues" evidence="13">
    <location>
        <begin position="505"/>
        <end position="518"/>
    </location>
</feature>
<evidence type="ECO:0000256" key="2">
    <source>
        <dbReference type="ARBA" id="ARBA00006939"/>
    </source>
</evidence>
<dbReference type="AlphaFoldDB" id="A0A7J6A1R6"/>
<name>A0A7J6A1R6_AMEME</name>
<keyword evidence="16" id="KW-1185">Reference proteome</keyword>
<feature type="transmembrane region" description="Helical" evidence="14">
    <location>
        <begin position="993"/>
        <end position="1014"/>
    </location>
</feature>
<dbReference type="GO" id="GO:0030003">
    <property type="term" value="P:intracellular monoatomic cation homeostasis"/>
    <property type="evidence" value="ECO:0007669"/>
    <property type="project" value="TreeGrafter"/>
</dbReference>
<accession>A0A7J6A1R6</accession>
<feature type="transmembrane region" description="Helical" evidence="14">
    <location>
        <begin position="778"/>
        <end position="801"/>
    </location>
</feature>
<organism evidence="15 16">
    <name type="scientific">Ameiurus melas</name>
    <name type="common">Black bullhead</name>
    <name type="synonym">Silurus melas</name>
    <dbReference type="NCBI Taxonomy" id="219545"/>
    <lineage>
        <taxon>Eukaryota</taxon>
        <taxon>Metazoa</taxon>
        <taxon>Chordata</taxon>
        <taxon>Craniata</taxon>
        <taxon>Vertebrata</taxon>
        <taxon>Euteleostomi</taxon>
        <taxon>Actinopterygii</taxon>
        <taxon>Neopterygii</taxon>
        <taxon>Teleostei</taxon>
        <taxon>Ostariophysi</taxon>
        <taxon>Siluriformes</taxon>
        <taxon>Ictaluridae</taxon>
        <taxon>Ameiurus</taxon>
    </lineage>
</organism>
<comment type="caution">
    <text evidence="15">The sequence shown here is derived from an EMBL/GenBank/DDBJ whole genome shotgun (WGS) entry which is preliminary data.</text>
</comment>
<evidence type="ECO:0000256" key="12">
    <source>
        <dbReference type="SAM" id="Coils"/>
    </source>
</evidence>
<comment type="catalytic activity">
    <reaction evidence="8">
        <text>Zn(2+)(in) = Zn(2+)(out)</text>
        <dbReference type="Rhea" id="RHEA:29351"/>
        <dbReference type="ChEBI" id="CHEBI:29105"/>
    </reaction>
</comment>
<keyword evidence="6 14" id="KW-0472">Membrane</keyword>
<dbReference type="PANTHER" id="PTHR12191:SF22">
    <property type="entry name" value="ZINC TRANSPORTER ZIP6"/>
    <property type="match status" value="1"/>
</dbReference>
<sequence length="1102" mass="123996">MAEDGRREDEDERSPALQHQMFVVMEDLLDKLKLLDYEDQVLEKHNMKPLSRHYFVASSYTVSNPGEQFYMFSVIAAWLITLCGRSFETPQEYDDPNVIVSNILTHLRAQGGLVDFPPSKLKSGSGEYVCYVLDRLAEEVLRCGQFVWKRPLYPSEELEEESVIEDDAELTLSKVEELTEEAEEEDDVIDVEELKSRSNEVSGLRPEMILESVTDSAEWNLEVERVLSQLKVSVRTDIKDWRSHVSQMLQHQDGIKSSLKEAKAYLDKLLEEISKTQEKVNSREKYINSQLEHLITDYRNAQAKFCEAKELYQRGSGGVTERTRTMAEISEELEKVKQEMEEKGSSMSDGAPVVKIRQSLTKLKQEIQEMDALSFSYILLCGSCAEITVPLMALWIRSLIVMALLLHRAYLLGANGDCDPLVVETDRLLAERTQQQHLHALFLKYGENGTISLSGLRRLLEGLGVDRIRRVTVQHHGNKHDHTHSHAHSQTHAHKHATYTHSLGSKKDGDSPSVEKSDSTSSVHPDTISMKKSQSDIHHNLYLKRASDATSILTTPSYVTKSRWTERSADYLMDSDSSQPNTTRSNVTYYSENTSTHNLDNHNHHDKDSPLSFNFSQECQNATMILQTHGMSQEMTLSVKDFSFLCPALLVQIDFKSCLLHAENQSEYKDHFHLHHDTAIGKGQKISSIHMSWIGGFLSITIISLLALVGGILIPLINKVCFNFLLSFLVALAVGTLSGDALLHLIPHSQGHRKHHHAASESLAHGLHGDSEDSLKSVWTGLTALGGVYIMFLIEHFLTLAKMFKDKKQKKRADLAVETLDSRNVSVTADPNVKPLDDSEMNGRHAWGQGLPEEEEVMLSQAGYTDEDCENKCHSHFHDTVGQSDEQHHHHHNYHHILHHHHSQNHHPHTHTHRHTHSVQHFKNAGVATLAWMVIMGDGLHNFSDGLAIGAAFTEGLSSGLSTSVAVFCHELPHELGDFAVLLKAGMSVKQAILYNLLSAVMGYLGMVTGILIGHYAENVAMWIFALTAGLFMYVALVDMVPEMLHNDASEAGFSHYGFFVLQNAGILLGFGIMLLIAMFEHKIQLDIRFWNFLNFGEAITL</sequence>
<dbReference type="EMBL" id="JAAGNN010000019">
    <property type="protein sequence ID" value="KAF4076643.1"/>
    <property type="molecule type" value="Genomic_DNA"/>
</dbReference>
<evidence type="ECO:0000256" key="13">
    <source>
        <dbReference type="SAM" id="MobiDB-lite"/>
    </source>
</evidence>
<evidence type="ECO:0000256" key="3">
    <source>
        <dbReference type="ARBA" id="ARBA00022475"/>
    </source>
</evidence>
<comment type="similarity">
    <text evidence="2">Belongs to the ZIP transporter (TC 2.A.5) family.</text>
</comment>
<evidence type="ECO:0000256" key="5">
    <source>
        <dbReference type="ARBA" id="ARBA00022989"/>
    </source>
</evidence>
<feature type="coiled-coil region" evidence="12">
    <location>
        <begin position="319"/>
        <end position="373"/>
    </location>
</feature>
<evidence type="ECO:0000256" key="9">
    <source>
        <dbReference type="ARBA" id="ARBA00039393"/>
    </source>
</evidence>
<protein>
    <recommendedName>
        <fullName evidence="9">Zinc transporter ZIP6</fullName>
    </recommendedName>
    <alternativeName>
        <fullName evidence="11">Solute carrier family 39 member 6</fullName>
    </alternativeName>
    <alternativeName>
        <fullName evidence="10">Zrt- and Irt-like protein 6</fullName>
    </alternativeName>
</protein>
<keyword evidence="12" id="KW-0175">Coiled coil</keyword>
<dbReference type="PANTHER" id="PTHR12191">
    <property type="entry name" value="SOLUTE CARRIER FAMILY 39"/>
    <property type="match status" value="1"/>
</dbReference>
<keyword evidence="5 14" id="KW-1133">Transmembrane helix</keyword>
<evidence type="ECO:0000256" key="14">
    <source>
        <dbReference type="SAM" id="Phobius"/>
    </source>
</evidence>
<dbReference type="GO" id="GO:0005886">
    <property type="term" value="C:plasma membrane"/>
    <property type="evidence" value="ECO:0007669"/>
    <property type="project" value="UniProtKB-SubCell"/>
</dbReference>
<dbReference type="InterPro" id="IPR003689">
    <property type="entry name" value="ZIP"/>
</dbReference>
<dbReference type="GO" id="GO:0071578">
    <property type="term" value="P:zinc ion import across plasma membrane"/>
    <property type="evidence" value="ECO:0007669"/>
    <property type="project" value="TreeGrafter"/>
</dbReference>